<sequence length="400" mass="45212">MKSVELFAGGGGLGLGLGLAGFEPAVVIEWDKWACDTIRQNRRQGYPLVKNWKIFEGDVRDFDYSSLENVDMVSGGPPCQPFSLGGKHRANKDKRDMFPVSVGVIRKLQPRAFALENVRGITRPSFANYFQYILLQLSYPEVKKKKQESWTDHLSRLERHKTCGGKTRGLEYNVIARVLNAADYGVPQRRERVFIVGFRRDQKLRWSFPKASHSLDALLYEQHVTEEYWDRHGVASKDRPAPPRRLKKIKDPGQRRLPGMGEKSWRTVRDAIAGMPDPRSDESRKFFNHRFQSGARAYPGHTGSPLDMPAKTLKAGDHGVPGGENMMALPDGAVRYFTVRESARLQTFPDGYRFHGSWTETMRQLGNAVPVSLARVVGSSIAAQLVAAKENQIKNRQMNE</sequence>
<keyword evidence="4 7" id="KW-0949">S-adenosyl-L-methionine</keyword>
<dbReference type="InterPro" id="IPR001525">
    <property type="entry name" value="C5_MeTfrase"/>
</dbReference>
<dbReference type="Pfam" id="PF00145">
    <property type="entry name" value="DNA_methylase"/>
    <property type="match status" value="2"/>
</dbReference>
<keyword evidence="3 7" id="KW-0808">Transferase</keyword>
<dbReference type="GO" id="GO:0044027">
    <property type="term" value="P:negative regulation of gene expression via chromosomal CpG island methylation"/>
    <property type="evidence" value="ECO:0007669"/>
    <property type="project" value="TreeGrafter"/>
</dbReference>
<organism evidence="9">
    <name type="scientific">uncultured Desulfobacteraceae bacterium</name>
    <dbReference type="NCBI Taxonomy" id="218296"/>
    <lineage>
        <taxon>Bacteria</taxon>
        <taxon>Pseudomonadati</taxon>
        <taxon>Thermodesulfobacteriota</taxon>
        <taxon>Desulfobacteria</taxon>
        <taxon>Desulfobacterales</taxon>
        <taxon>Desulfobacteraceae</taxon>
        <taxon>environmental samples</taxon>
    </lineage>
</organism>
<comment type="similarity">
    <text evidence="7">Belongs to the class I-like SAM-binding methyltransferase superfamily. C5-methyltransferase family.</text>
</comment>
<dbReference type="EC" id="2.1.1.37" evidence="1"/>
<evidence type="ECO:0000256" key="4">
    <source>
        <dbReference type="ARBA" id="ARBA00022691"/>
    </source>
</evidence>
<gene>
    <name evidence="9" type="ORF">EPICR_100007</name>
</gene>
<dbReference type="InterPro" id="IPR029063">
    <property type="entry name" value="SAM-dependent_MTases_sf"/>
</dbReference>
<dbReference type="EMBL" id="CAACVI010000002">
    <property type="protein sequence ID" value="VEN72965.1"/>
    <property type="molecule type" value="Genomic_DNA"/>
</dbReference>
<dbReference type="PRINTS" id="PR00105">
    <property type="entry name" value="C5METTRFRASE"/>
</dbReference>
<evidence type="ECO:0000313" key="9">
    <source>
        <dbReference type="EMBL" id="VEN72965.1"/>
    </source>
</evidence>
<dbReference type="GO" id="GO:0009307">
    <property type="term" value="P:DNA restriction-modification system"/>
    <property type="evidence" value="ECO:0007669"/>
    <property type="project" value="UniProtKB-KW"/>
</dbReference>
<evidence type="ECO:0000256" key="1">
    <source>
        <dbReference type="ARBA" id="ARBA00011975"/>
    </source>
</evidence>
<dbReference type="AlphaFoldDB" id="A0A484HIG2"/>
<dbReference type="GO" id="GO:0003677">
    <property type="term" value="F:DNA binding"/>
    <property type="evidence" value="ECO:0007669"/>
    <property type="project" value="TreeGrafter"/>
</dbReference>
<dbReference type="GO" id="GO:0032259">
    <property type="term" value="P:methylation"/>
    <property type="evidence" value="ECO:0007669"/>
    <property type="project" value="UniProtKB-KW"/>
</dbReference>
<dbReference type="PROSITE" id="PS00094">
    <property type="entry name" value="C5_MTASE_1"/>
    <property type="match status" value="1"/>
</dbReference>
<proteinExistence type="inferred from homology"/>
<keyword evidence="5" id="KW-0680">Restriction system</keyword>
<dbReference type="PANTHER" id="PTHR10629:SF52">
    <property type="entry name" value="DNA (CYTOSINE-5)-METHYLTRANSFERASE 1"/>
    <property type="match status" value="1"/>
</dbReference>
<evidence type="ECO:0000256" key="7">
    <source>
        <dbReference type="PROSITE-ProRule" id="PRU01016"/>
    </source>
</evidence>
<accession>A0A484HIG2</accession>
<dbReference type="PROSITE" id="PS51679">
    <property type="entry name" value="SAM_MT_C5"/>
    <property type="match status" value="1"/>
</dbReference>
<evidence type="ECO:0000256" key="6">
    <source>
        <dbReference type="ARBA" id="ARBA00047422"/>
    </source>
</evidence>
<dbReference type="InterPro" id="IPR050390">
    <property type="entry name" value="C5-Methyltransferase"/>
</dbReference>
<dbReference type="InterPro" id="IPR031303">
    <property type="entry name" value="C5_meth_CS"/>
</dbReference>
<dbReference type="Gene3D" id="3.90.120.10">
    <property type="entry name" value="DNA Methylase, subunit A, domain 2"/>
    <property type="match status" value="1"/>
</dbReference>
<evidence type="ECO:0000256" key="5">
    <source>
        <dbReference type="ARBA" id="ARBA00022747"/>
    </source>
</evidence>
<dbReference type="GO" id="GO:0003886">
    <property type="term" value="F:DNA (cytosine-5-)-methyltransferase activity"/>
    <property type="evidence" value="ECO:0007669"/>
    <property type="project" value="UniProtKB-EC"/>
</dbReference>
<dbReference type="PROSITE" id="PS00095">
    <property type="entry name" value="C5_MTASE_2"/>
    <property type="match status" value="1"/>
</dbReference>
<name>A0A484HIG2_9BACT</name>
<keyword evidence="2 7" id="KW-0489">Methyltransferase</keyword>
<dbReference type="InterPro" id="IPR018117">
    <property type="entry name" value="C5_DNA_meth_AS"/>
</dbReference>
<dbReference type="PANTHER" id="PTHR10629">
    <property type="entry name" value="CYTOSINE-SPECIFIC METHYLTRANSFERASE"/>
    <property type="match status" value="1"/>
</dbReference>
<dbReference type="Gene3D" id="3.40.50.150">
    <property type="entry name" value="Vaccinia Virus protein VP39"/>
    <property type="match status" value="1"/>
</dbReference>
<reference evidence="9" key="1">
    <citation type="submission" date="2019-01" db="EMBL/GenBank/DDBJ databases">
        <authorList>
            <consortium name="Genoscope - CEA"/>
            <person name="William W."/>
        </authorList>
    </citation>
    <scope>NUCLEOTIDE SEQUENCE</scope>
    <source>
        <strain evidence="9">CR-1</strain>
    </source>
</reference>
<evidence type="ECO:0000256" key="3">
    <source>
        <dbReference type="ARBA" id="ARBA00022679"/>
    </source>
</evidence>
<evidence type="ECO:0000256" key="2">
    <source>
        <dbReference type="ARBA" id="ARBA00022603"/>
    </source>
</evidence>
<protein>
    <recommendedName>
        <fullName evidence="1">DNA (cytosine-5-)-methyltransferase</fullName>
        <ecNumber evidence="1">2.1.1.37</ecNumber>
    </recommendedName>
</protein>
<dbReference type="SUPFAM" id="SSF53335">
    <property type="entry name" value="S-adenosyl-L-methionine-dependent methyltransferases"/>
    <property type="match status" value="1"/>
</dbReference>
<comment type="catalytic activity">
    <reaction evidence="6">
        <text>a 2'-deoxycytidine in DNA + S-adenosyl-L-methionine = a 5-methyl-2'-deoxycytidine in DNA + S-adenosyl-L-homocysteine + H(+)</text>
        <dbReference type="Rhea" id="RHEA:13681"/>
        <dbReference type="Rhea" id="RHEA-COMP:11369"/>
        <dbReference type="Rhea" id="RHEA-COMP:11370"/>
        <dbReference type="ChEBI" id="CHEBI:15378"/>
        <dbReference type="ChEBI" id="CHEBI:57856"/>
        <dbReference type="ChEBI" id="CHEBI:59789"/>
        <dbReference type="ChEBI" id="CHEBI:85452"/>
        <dbReference type="ChEBI" id="CHEBI:85454"/>
        <dbReference type="EC" id="2.1.1.37"/>
    </reaction>
</comment>
<feature type="region of interest" description="Disordered" evidence="8">
    <location>
        <begin position="233"/>
        <end position="260"/>
    </location>
</feature>
<evidence type="ECO:0000256" key="8">
    <source>
        <dbReference type="SAM" id="MobiDB-lite"/>
    </source>
</evidence>
<feature type="active site" evidence="7">
    <location>
        <position position="79"/>
    </location>
</feature>